<keyword evidence="7" id="KW-1185">Reference proteome</keyword>
<dbReference type="InterPro" id="IPR036390">
    <property type="entry name" value="WH_DNA-bd_sf"/>
</dbReference>
<dbReference type="SUPFAM" id="SSF55781">
    <property type="entry name" value="GAF domain-like"/>
    <property type="match status" value="1"/>
</dbReference>
<evidence type="ECO:0000259" key="5">
    <source>
        <dbReference type="PROSITE" id="PS51078"/>
    </source>
</evidence>
<reference evidence="6 7" key="1">
    <citation type="submission" date="2020-02" db="EMBL/GenBank/DDBJ databases">
        <title>Acidophilic actinobacteria isolated from forest soil.</title>
        <authorList>
            <person name="Golinska P."/>
        </authorList>
    </citation>
    <scope>NUCLEOTIDE SEQUENCE [LARGE SCALE GENOMIC DNA]</scope>
    <source>
        <strain evidence="6 7">NL8</strain>
    </source>
</reference>
<dbReference type="SUPFAM" id="SSF46785">
    <property type="entry name" value="Winged helix' DNA-binding domain"/>
    <property type="match status" value="1"/>
</dbReference>
<dbReference type="InterPro" id="IPR005471">
    <property type="entry name" value="Tscrpt_reg_IclR_N"/>
</dbReference>
<dbReference type="EMBL" id="JAAFYZ010000016">
    <property type="protein sequence ID" value="MBS2546635.1"/>
    <property type="molecule type" value="Genomic_DNA"/>
</dbReference>
<keyword evidence="1" id="KW-0805">Transcription regulation</keyword>
<dbReference type="PROSITE" id="PS51078">
    <property type="entry name" value="ICLR_ED"/>
    <property type="match status" value="1"/>
</dbReference>
<feature type="domain" description="HTH iclR-type" evidence="4">
    <location>
        <begin position="1"/>
        <end position="60"/>
    </location>
</feature>
<dbReference type="Gene3D" id="3.30.450.40">
    <property type="match status" value="1"/>
</dbReference>
<keyword evidence="2" id="KW-0238">DNA-binding</keyword>
<comment type="caution">
    <text evidence="6">The sequence shown here is derived from an EMBL/GenBank/DDBJ whole genome shotgun (WGS) entry which is preliminary data.</text>
</comment>
<dbReference type="Pfam" id="PF09339">
    <property type="entry name" value="HTH_IclR"/>
    <property type="match status" value="1"/>
</dbReference>
<dbReference type="RefSeq" id="WP_212008281.1">
    <property type="nucleotide sequence ID" value="NZ_JAAFYZ010000016.1"/>
</dbReference>
<dbReference type="PANTHER" id="PTHR30136:SF24">
    <property type="entry name" value="HTH-TYPE TRANSCRIPTIONAL REPRESSOR ALLR"/>
    <property type="match status" value="1"/>
</dbReference>
<proteinExistence type="predicted"/>
<organism evidence="6 7">
    <name type="scientific">Catenulispora pinistramenti</name>
    <dbReference type="NCBI Taxonomy" id="2705254"/>
    <lineage>
        <taxon>Bacteria</taxon>
        <taxon>Bacillati</taxon>
        <taxon>Actinomycetota</taxon>
        <taxon>Actinomycetes</taxon>
        <taxon>Catenulisporales</taxon>
        <taxon>Catenulisporaceae</taxon>
        <taxon>Catenulispora</taxon>
    </lineage>
</organism>
<accession>A0ABS5KKR9</accession>
<dbReference type="InterPro" id="IPR036388">
    <property type="entry name" value="WH-like_DNA-bd_sf"/>
</dbReference>
<feature type="domain" description="IclR-ED" evidence="5">
    <location>
        <begin position="54"/>
        <end position="245"/>
    </location>
</feature>
<keyword evidence="3" id="KW-0804">Transcription</keyword>
<dbReference type="InterPro" id="IPR050707">
    <property type="entry name" value="HTH_MetabolicPath_Reg"/>
</dbReference>
<evidence type="ECO:0000313" key="7">
    <source>
        <dbReference type="Proteomes" id="UP000730482"/>
    </source>
</evidence>
<dbReference type="PANTHER" id="PTHR30136">
    <property type="entry name" value="HELIX-TURN-HELIX TRANSCRIPTIONAL REGULATOR, ICLR FAMILY"/>
    <property type="match status" value="1"/>
</dbReference>
<name>A0ABS5KKR9_9ACTN</name>
<gene>
    <name evidence="6" type="ORF">KGQ19_07120</name>
</gene>
<evidence type="ECO:0000313" key="6">
    <source>
        <dbReference type="EMBL" id="MBS2546635.1"/>
    </source>
</evidence>
<sequence length="259" mass="27437">MGQLGRAVAVLDVVADLETASASEIGRRLGLAKSTVHRLLNVLQVHDLVSRGESGYRLGGRAVGWVDRGQTMSMARLRSAALPHLVELHRRAGVAVALAAPSREAVAYPERLYDRSQLSEIAPLLSRSPLHATATGKMLLAFDPVAGRCHPAEGRLPAYTAATITSPELLDRELGRIREAGFATCRGELFPGVSAVAAPICDHRRRVVAAVGLAGPSDRVLHPGLARLVRVTAAAITSVLRSTQGEPTLLSALVLPQRA</sequence>
<evidence type="ECO:0000256" key="1">
    <source>
        <dbReference type="ARBA" id="ARBA00023015"/>
    </source>
</evidence>
<dbReference type="PROSITE" id="PS51077">
    <property type="entry name" value="HTH_ICLR"/>
    <property type="match status" value="1"/>
</dbReference>
<dbReference type="Pfam" id="PF01614">
    <property type="entry name" value="IclR_C"/>
    <property type="match status" value="1"/>
</dbReference>
<dbReference type="Gene3D" id="1.10.10.10">
    <property type="entry name" value="Winged helix-like DNA-binding domain superfamily/Winged helix DNA-binding domain"/>
    <property type="match status" value="1"/>
</dbReference>
<evidence type="ECO:0000256" key="2">
    <source>
        <dbReference type="ARBA" id="ARBA00023125"/>
    </source>
</evidence>
<protein>
    <submittedName>
        <fullName evidence="6">IclR family transcriptional regulator</fullName>
    </submittedName>
</protein>
<dbReference type="Proteomes" id="UP000730482">
    <property type="component" value="Unassembled WGS sequence"/>
</dbReference>
<dbReference type="InterPro" id="IPR029016">
    <property type="entry name" value="GAF-like_dom_sf"/>
</dbReference>
<dbReference type="SMART" id="SM00346">
    <property type="entry name" value="HTH_ICLR"/>
    <property type="match status" value="1"/>
</dbReference>
<evidence type="ECO:0000259" key="4">
    <source>
        <dbReference type="PROSITE" id="PS51077"/>
    </source>
</evidence>
<evidence type="ECO:0000256" key="3">
    <source>
        <dbReference type="ARBA" id="ARBA00023163"/>
    </source>
</evidence>
<dbReference type="InterPro" id="IPR014757">
    <property type="entry name" value="Tscrpt_reg_IclR_C"/>
</dbReference>